<name>Q651D7_ORYSJ</name>
<dbReference type="PANTHER" id="PTHR22792">
    <property type="entry name" value="LUPUS LA PROTEIN-RELATED"/>
    <property type="match status" value="1"/>
</dbReference>
<dbReference type="InterPro" id="IPR006630">
    <property type="entry name" value="La_HTH"/>
</dbReference>
<gene>
    <name evidence="4" type="primary">B1274F11.27</name>
</gene>
<reference evidence="5" key="1">
    <citation type="journal article" date="2005" name="Nature">
        <title>The map-based sequence of the rice genome.</title>
        <authorList>
            <consortium name="International rice genome sequencing project (IRGSP)"/>
            <person name="Matsumoto T."/>
            <person name="Wu J."/>
            <person name="Kanamori H."/>
            <person name="Katayose Y."/>
            <person name="Fujisawa M."/>
            <person name="Namiki N."/>
            <person name="Mizuno H."/>
            <person name="Yamamoto K."/>
            <person name="Antonio B.A."/>
            <person name="Baba T."/>
            <person name="Sakata K."/>
            <person name="Nagamura Y."/>
            <person name="Aoki H."/>
            <person name="Arikawa K."/>
            <person name="Arita K."/>
            <person name="Bito T."/>
            <person name="Chiden Y."/>
            <person name="Fujitsuka N."/>
            <person name="Fukunaka R."/>
            <person name="Hamada M."/>
            <person name="Harada C."/>
            <person name="Hayashi A."/>
            <person name="Hijishita S."/>
            <person name="Honda M."/>
            <person name="Hosokawa S."/>
            <person name="Ichikawa Y."/>
            <person name="Idonuma A."/>
            <person name="Iijima M."/>
            <person name="Ikeda M."/>
            <person name="Ikeno M."/>
            <person name="Ito K."/>
            <person name="Ito S."/>
            <person name="Ito T."/>
            <person name="Ito Y."/>
            <person name="Ito Y."/>
            <person name="Iwabuchi A."/>
            <person name="Kamiya K."/>
            <person name="Karasawa W."/>
            <person name="Kurita K."/>
            <person name="Katagiri S."/>
            <person name="Kikuta A."/>
            <person name="Kobayashi H."/>
            <person name="Kobayashi N."/>
            <person name="Machita K."/>
            <person name="Maehara T."/>
            <person name="Masukawa M."/>
            <person name="Mizubayashi T."/>
            <person name="Mukai Y."/>
            <person name="Nagasaki H."/>
            <person name="Nagata Y."/>
            <person name="Naito S."/>
            <person name="Nakashima M."/>
            <person name="Nakama Y."/>
            <person name="Nakamichi Y."/>
            <person name="Nakamura M."/>
            <person name="Meguro A."/>
            <person name="Negishi M."/>
            <person name="Ohta I."/>
            <person name="Ohta T."/>
            <person name="Okamoto M."/>
            <person name="Ono N."/>
            <person name="Saji S."/>
            <person name="Sakaguchi M."/>
            <person name="Sakai K."/>
            <person name="Shibata M."/>
            <person name="Shimokawa T."/>
            <person name="Song J."/>
            <person name="Takazaki Y."/>
            <person name="Terasawa K."/>
            <person name="Tsugane M."/>
            <person name="Tsuji K."/>
            <person name="Ueda S."/>
            <person name="Waki K."/>
            <person name="Yamagata H."/>
            <person name="Yamamoto M."/>
            <person name="Yamamoto S."/>
            <person name="Yamane H."/>
            <person name="Yoshiki S."/>
            <person name="Yoshihara R."/>
            <person name="Yukawa K."/>
            <person name="Zhong H."/>
            <person name="Yano M."/>
            <person name="Yuan Q."/>
            <person name="Ouyang S."/>
            <person name="Liu J."/>
            <person name="Jones K.M."/>
            <person name="Gansberger K."/>
            <person name="Moffat K."/>
            <person name="Hill J."/>
            <person name="Bera J."/>
            <person name="Fadrosh D."/>
            <person name="Jin S."/>
            <person name="Johri S."/>
            <person name="Kim M."/>
            <person name="Overton L."/>
            <person name="Reardon M."/>
            <person name="Tsitrin T."/>
            <person name="Vuong H."/>
            <person name="Weaver B."/>
            <person name="Ciecko A."/>
            <person name="Tallon L."/>
            <person name="Jackson J."/>
            <person name="Pai G."/>
            <person name="Aken S.V."/>
            <person name="Utterback T."/>
            <person name="Reidmuller S."/>
            <person name="Feldblyum T."/>
            <person name="Hsiao J."/>
            <person name="Zismann V."/>
            <person name="Iobst S."/>
            <person name="de Vazeille A.R."/>
            <person name="Buell C.R."/>
            <person name="Ying K."/>
            <person name="Li Y."/>
            <person name="Lu T."/>
            <person name="Huang Y."/>
            <person name="Zhao Q."/>
            <person name="Feng Q."/>
            <person name="Zhang L."/>
            <person name="Zhu J."/>
            <person name="Weng Q."/>
            <person name="Mu J."/>
            <person name="Lu Y."/>
            <person name="Fan D."/>
            <person name="Liu Y."/>
            <person name="Guan J."/>
            <person name="Zhang Y."/>
            <person name="Yu S."/>
            <person name="Liu X."/>
            <person name="Zhang Y."/>
            <person name="Hong G."/>
            <person name="Han B."/>
            <person name="Choisne N."/>
            <person name="Demange N."/>
            <person name="Orjeda G."/>
            <person name="Samain S."/>
            <person name="Cattolico L."/>
            <person name="Pelletier E."/>
            <person name="Couloux A."/>
            <person name="Segurens B."/>
            <person name="Wincker P."/>
            <person name="D'Hont A."/>
            <person name="Scarpelli C."/>
            <person name="Weissenbach J."/>
            <person name="Salanoubat M."/>
            <person name="Quetier F."/>
            <person name="Yu Y."/>
            <person name="Kim H.R."/>
            <person name="Rambo T."/>
            <person name="Currie J."/>
            <person name="Collura K."/>
            <person name="Luo M."/>
            <person name="Yang T."/>
            <person name="Ammiraju J.S.S."/>
            <person name="Engler F."/>
            <person name="Soderlund C."/>
            <person name="Wing R.A."/>
            <person name="Palmer L.E."/>
            <person name="de la Bastide M."/>
            <person name="Spiegel L."/>
            <person name="Nascimento L."/>
            <person name="Zutavern T."/>
            <person name="O'Shaughnessy A."/>
            <person name="Dike S."/>
            <person name="Dedhia N."/>
            <person name="Preston R."/>
            <person name="Balija V."/>
            <person name="McCombie W.R."/>
            <person name="Chow T."/>
            <person name="Chen H."/>
            <person name="Chung M."/>
            <person name="Chen C."/>
            <person name="Shaw J."/>
            <person name="Wu H."/>
            <person name="Hsiao K."/>
            <person name="Chao Y."/>
            <person name="Chu M."/>
            <person name="Cheng C."/>
            <person name="Hour A."/>
            <person name="Lee P."/>
            <person name="Lin S."/>
            <person name="Lin Y."/>
            <person name="Liou J."/>
            <person name="Liu S."/>
            <person name="Hsing Y."/>
            <person name="Raghuvanshi S."/>
            <person name="Mohanty A."/>
            <person name="Bharti A.K."/>
            <person name="Gaur A."/>
            <person name="Gupta V."/>
            <person name="Kumar D."/>
            <person name="Ravi V."/>
            <person name="Vij S."/>
            <person name="Kapur A."/>
            <person name="Khurana P."/>
            <person name="Khurana P."/>
            <person name="Khurana J.P."/>
            <person name="Tyagi A.K."/>
            <person name="Gaikwad K."/>
            <person name="Singh A."/>
            <person name="Dalal V."/>
            <person name="Srivastava S."/>
            <person name="Dixit A."/>
            <person name="Pal A.K."/>
            <person name="Ghazi I.A."/>
            <person name="Yadav M."/>
            <person name="Pandit A."/>
            <person name="Bhargava A."/>
            <person name="Sureshbabu K."/>
            <person name="Batra K."/>
            <person name="Sharma T.R."/>
            <person name="Mohapatra T."/>
            <person name="Singh N.K."/>
            <person name="Messing J."/>
            <person name="Nelson A.B."/>
            <person name="Fuks G."/>
            <person name="Kavchok S."/>
            <person name="Keizer G."/>
            <person name="Linton E."/>
            <person name="Llaca V."/>
            <person name="Song R."/>
            <person name="Tanyolac B."/>
            <person name="Young S."/>
            <person name="Ho-Il K."/>
            <person name="Hahn J.H."/>
            <person name="Sangsakoo G."/>
            <person name="Vanavichit A."/>
            <person name="de Mattos Luiz.A.T."/>
            <person name="Zimmer P.D."/>
            <person name="Malone G."/>
            <person name="Dellagostin O."/>
            <person name="de Oliveira A.C."/>
            <person name="Bevan M."/>
            <person name="Bancroft I."/>
            <person name="Minx P."/>
            <person name="Cordum H."/>
            <person name="Wilson R."/>
            <person name="Cheng Z."/>
            <person name="Jin W."/>
            <person name="Jiang J."/>
            <person name="Leong S.A."/>
            <person name="Iwama H."/>
            <person name="Gojobori T."/>
            <person name="Itoh T."/>
            <person name="Niimura Y."/>
            <person name="Fujii Y."/>
            <person name="Habara T."/>
            <person name="Sakai H."/>
            <person name="Sato Y."/>
            <person name="Wilson G."/>
            <person name="Kumar K."/>
            <person name="McCouch S."/>
            <person name="Juretic N."/>
            <person name="Hoen D."/>
            <person name="Wright S."/>
            <person name="Bruskiewich R."/>
            <person name="Bureau T."/>
            <person name="Miyao A."/>
            <person name="Hirochika H."/>
            <person name="Nishikawa T."/>
            <person name="Kadowaki K."/>
            <person name="Sugiura M."/>
            <person name="Burr B."/>
            <person name="Sasaki T."/>
        </authorList>
    </citation>
    <scope>NUCLEOTIDE SEQUENCE [LARGE SCALE GENOMIC DNA]</scope>
    <source>
        <strain evidence="5">cv. Nipponbare</strain>
    </source>
</reference>
<dbReference type="InterPro" id="IPR036390">
    <property type="entry name" value="WH_DNA-bd_sf"/>
</dbReference>
<reference evidence="5" key="2">
    <citation type="journal article" date="2008" name="Nucleic Acids Res.">
        <title>The rice annotation project database (RAP-DB): 2008 update.</title>
        <authorList>
            <consortium name="The rice annotation project (RAP)"/>
        </authorList>
    </citation>
    <scope>GENOME REANNOTATION</scope>
    <source>
        <strain evidence="5">cv. Nipponbare</strain>
    </source>
</reference>
<evidence type="ECO:0000256" key="2">
    <source>
        <dbReference type="PROSITE-ProRule" id="PRU00332"/>
    </source>
</evidence>
<sequence length="98" mass="11912">MQPLWVPQDQQNLQEDIRTQIEFYFSTNNLCHDTFLRRQMDDQGWVHIDVITKFNRMRRFTNLVDTNYILDAVRGSELVEVQGNTVRRRNNWAEWLLL</sequence>
<keyword evidence="1 2" id="KW-0694">RNA-binding</keyword>
<evidence type="ECO:0000313" key="5">
    <source>
        <dbReference type="Proteomes" id="UP000000763"/>
    </source>
</evidence>
<dbReference type="Proteomes" id="UP000000763">
    <property type="component" value="Chromosome 9"/>
</dbReference>
<dbReference type="GO" id="GO:0003723">
    <property type="term" value="F:RNA binding"/>
    <property type="evidence" value="ECO:0007669"/>
    <property type="project" value="UniProtKB-UniRule"/>
</dbReference>
<dbReference type="InterPro" id="IPR045180">
    <property type="entry name" value="La_dom_prot"/>
</dbReference>
<dbReference type="InterPro" id="IPR036388">
    <property type="entry name" value="WH-like_DNA-bd_sf"/>
</dbReference>
<feature type="domain" description="HTH La-type RNA-binding" evidence="3">
    <location>
        <begin position="7"/>
        <end position="98"/>
    </location>
</feature>
<dbReference type="PANTHER" id="PTHR22792:SF150">
    <property type="entry name" value="HTH LA-TYPE RNA-BINDING DOMAIN-CONTAINING PROTEIN"/>
    <property type="match status" value="1"/>
</dbReference>
<protein>
    <recommendedName>
        <fullName evidence="3">HTH La-type RNA-binding domain-containing protein</fullName>
    </recommendedName>
</protein>
<evidence type="ECO:0000256" key="1">
    <source>
        <dbReference type="ARBA" id="ARBA00022884"/>
    </source>
</evidence>
<dbReference type="SUPFAM" id="SSF46785">
    <property type="entry name" value="Winged helix' DNA-binding domain"/>
    <property type="match status" value="1"/>
</dbReference>
<accession>Q651D7</accession>
<dbReference type="CDD" id="cd07323">
    <property type="entry name" value="LAM"/>
    <property type="match status" value="1"/>
</dbReference>
<evidence type="ECO:0000259" key="3">
    <source>
        <dbReference type="PROSITE" id="PS50961"/>
    </source>
</evidence>
<dbReference type="SMART" id="SM00715">
    <property type="entry name" value="LA"/>
    <property type="match status" value="1"/>
</dbReference>
<dbReference type="EMBL" id="AP006149">
    <property type="protein sequence ID" value="BAD46580.1"/>
    <property type="molecule type" value="Genomic_DNA"/>
</dbReference>
<dbReference type="Pfam" id="PF05383">
    <property type="entry name" value="La"/>
    <property type="match status" value="1"/>
</dbReference>
<dbReference type="PROSITE" id="PS50961">
    <property type="entry name" value="HTH_LA"/>
    <property type="match status" value="1"/>
</dbReference>
<organism evidence="4 5">
    <name type="scientific">Oryza sativa subsp. japonica</name>
    <name type="common">Rice</name>
    <dbReference type="NCBI Taxonomy" id="39947"/>
    <lineage>
        <taxon>Eukaryota</taxon>
        <taxon>Viridiplantae</taxon>
        <taxon>Streptophyta</taxon>
        <taxon>Embryophyta</taxon>
        <taxon>Tracheophyta</taxon>
        <taxon>Spermatophyta</taxon>
        <taxon>Magnoliopsida</taxon>
        <taxon>Liliopsida</taxon>
        <taxon>Poales</taxon>
        <taxon>Poaceae</taxon>
        <taxon>BOP clade</taxon>
        <taxon>Oryzoideae</taxon>
        <taxon>Oryzeae</taxon>
        <taxon>Oryzinae</taxon>
        <taxon>Oryza</taxon>
        <taxon>Oryza sativa</taxon>
    </lineage>
</organism>
<dbReference type="HOGENOM" id="CLU_045747_0_0_1"/>
<proteinExistence type="predicted"/>
<evidence type="ECO:0000313" key="4">
    <source>
        <dbReference type="EMBL" id="BAD46580.1"/>
    </source>
</evidence>
<dbReference type="Gene3D" id="1.10.10.10">
    <property type="entry name" value="Winged helix-like DNA-binding domain superfamily/Winged helix DNA-binding domain"/>
    <property type="match status" value="1"/>
</dbReference>
<dbReference type="AlphaFoldDB" id="Q651D7"/>